<dbReference type="Proteomes" id="UP000224567">
    <property type="component" value="Unassembled WGS sequence"/>
</dbReference>
<dbReference type="GO" id="GO:0001729">
    <property type="term" value="F:ceramide kinase activity"/>
    <property type="evidence" value="ECO:0007669"/>
    <property type="project" value="TreeGrafter"/>
</dbReference>
<keyword evidence="1" id="KW-1133">Transmembrane helix</keyword>
<dbReference type="Gene3D" id="2.60.200.40">
    <property type="match status" value="1"/>
</dbReference>
<gene>
    <name evidence="2" type="ORF">CQW23_35545</name>
</gene>
<protein>
    <submittedName>
        <fullName evidence="2">Uncharacterized protein</fullName>
    </submittedName>
</protein>
<reference evidence="2 3" key="1">
    <citation type="journal article" date="2017" name="Genome Biol.">
        <title>New reference genome sequences of hot pepper reveal the massive evolution of plant disease-resistance genes by retroduplication.</title>
        <authorList>
            <person name="Kim S."/>
            <person name="Park J."/>
            <person name="Yeom S.I."/>
            <person name="Kim Y.M."/>
            <person name="Seo E."/>
            <person name="Kim K.T."/>
            <person name="Kim M.S."/>
            <person name="Lee J.M."/>
            <person name="Cheong K."/>
            <person name="Shin H.S."/>
            <person name="Kim S.B."/>
            <person name="Han K."/>
            <person name="Lee J."/>
            <person name="Park M."/>
            <person name="Lee H.A."/>
            <person name="Lee H.Y."/>
            <person name="Lee Y."/>
            <person name="Oh S."/>
            <person name="Lee J.H."/>
            <person name="Choi E."/>
            <person name="Choi E."/>
            <person name="Lee S.E."/>
            <person name="Jeon J."/>
            <person name="Kim H."/>
            <person name="Choi G."/>
            <person name="Song H."/>
            <person name="Lee J."/>
            <person name="Lee S.C."/>
            <person name="Kwon J.K."/>
            <person name="Lee H.Y."/>
            <person name="Koo N."/>
            <person name="Hong Y."/>
            <person name="Kim R.W."/>
            <person name="Kang W.H."/>
            <person name="Huh J.H."/>
            <person name="Kang B.C."/>
            <person name="Yang T.J."/>
            <person name="Lee Y.H."/>
            <person name="Bennetzen J.L."/>
            <person name="Choi D."/>
        </authorList>
    </citation>
    <scope>NUCLEOTIDE SEQUENCE [LARGE SCALE GENOMIC DNA]</scope>
    <source>
        <strain evidence="3">cv. PBC81</strain>
    </source>
</reference>
<evidence type="ECO:0000313" key="2">
    <source>
        <dbReference type="EMBL" id="PHT24785.1"/>
    </source>
</evidence>
<dbReference type="PANTHER" id="PTHR12358">
    <property type="entry name" value="SPHINGOSINE KINASE"/>
    <property type="match status" value="1"/>
</dbReference>
<evidence type="ECO:0000256" key="1">
    <source>
        <dbReference type="SAM" id="Phobius"/>
    </source>
</evidence>
<accession>A0A2G2UVL1</accession>
<dbReference type="STRING" id="33114.A0A2G2UVL1"/>
<feature type="transmembrane region" description="Helical" evidence="1">
    <location>
        <begin position="123"/>
        <end position="143"/>
    </location>
</feature>
<reference evidence="3" key="2">
    <citation type="journal article" date="2017" name="J. Anim. Genet.">
        <title>Multiple reference genome sequences of hot pepper reveal the massive evolution of plant disease resistance genes by retroduplication.</title>
        <authorList>
            <person name="Kim S."/>
            <person name="Park J."/>
            <person name="Yeom S.-I."/>
            <person name="Kim Y.-M."/>
            <person name="Seo E."/>
            <person name="Kim K.-T."/>
            <person name="Kim M.-S."/>
            <person name="Lee J.M."/>
            <person name="Cheong K."/>
            <person name="Shin H.-S."/>
            <person name="Kim S.-B."/>
            <person name="Han K."/>
            <person name="Lee J."/>
            <person name="Park M."/>
            <person name="Lee H.-A."/>
            <person name="Lee H.-Y."/>
            <person name="Lee Y."/>
            <person name="Oh S."/>
            <person name="Lee J.H."/>
            <person name="Choi E."/>
            <person name="Choi E."/>
            <person name="Lee S.E."/>
            <person name="Jeon J."/>
            <person name="Kim H."/>
            <person name="Choi G."/>
            <person name="Song H."/>
            <person name="Lee J."/>
            <person name="Lee S.-C."/>
            <person name="Kwon J.-K."/>
            <person name="Lee H.-Y."/>
            <person name="Koo N."/>
            <person name="Hong Y."/>
            <person name="Kim R.W."/>
            <person name="Kang W.-H."/>
            <person name="Huh J.H."/>
            <person name="Kang B.-C."/>
            <person name="Yang T.-J."/>
            <person name="Lee Y.-H."/>
            <person name="Bennetzen J.L."/>
            <person name="Choi D."/>
        </authorList>
    </citation>
    <scope>NUCLEOTIDE SEQUENCE [LARGE SCALE GENOMIC DNA]</scope>
    <source>
        <strain evidence="3">cv. PBC81</strain>
    </source>
</reference>
<proteinExistence type="predicted"/>
<keyword evidence="1" id="KW-0812">Transmembrane</keyword>
<dbReference type="AlphaFoldDB" id="A0A2G2UVL1"/>
<dbReference type="EMBL" id="MLFT02006211">
    <property type="protein sequence ID" value="PHT24785.1"/>
    <property type="molecule type" value="Genomic_DNA"/>
</dbReference>
<evidence type="ECO:0000313" key="3">
    <source>
        <dbReference type="Proteomes" id="UP000224567"/>
    </source>
</evidence>
<dbReference type="OrthoDB" id="530923at2759"/>
<dbReference type="GO" id="GO:0016020">
    <property type="term" value="C:membrane"/>
    <property type="evidence" value="ECO:0007669"/>
    <property type="project" value="GOC"/>
</dbReference>
<organism evidence="2 3">
    <name type="scientific">Capsicum baccatum</name>
    <name type="common">Peruvian pepper</name>
    <dbReference type="NCBI Taxonomy" id="33114"/>
    <lineage>
        <taxon>Eukaryota</taxon>
        <taxon>Viridiplantae</taxon>
        <taxon>Streptophyta</taxon>
        <taxon>Embryophyta</taxon>
        <taxon>Tracheophyta</taxon>
        <taxon>Spermatophyta</taxon>
        <taxon>Magnoliopsida</taxon>
        <taxon>eudicotyledons</taxon>
        <taxon>Gunneridae</taxon>
        <taxon>Pentapetalae</taxon>
        <taxon>asterids</taxon>
        <taxon>lamiids</taxon>
        <taxon>Solanales</taxon>
        <taxon>Solanaceae</taxon>
        <taxon>Solanoideae</taxon>
        <taxon>Capsiceae</taxon>
        <taxon>Capsicum</taxon>
    </lineage>
</organism>
<dbReference type="GO" id="GO:0006672">
    <property type="term" value="P:ceramide metabolic process"/>
    <property type="evidence" value="ECO:0007669"/>
    <property type="project" value="TreeGrafter"/>
</dbReference>
<keyword evidence="1" id="KW-0472">Membrane</keyword>
<comment type="caution">
    <text evidence="2">The sequence shown here is derived from an EMBL/GenBank/DDBJ whole genome shotgun (WGS) entry which is preliminary data.</text>
</comment>
<dbReference type="PANTHER" id="PTHR12358:SF6">
    <property type="entry name" value="CERAMIDE KINASE"/>
    <property type="match status" value="1"/>
</dbReference>
<name>A0A2G2UVL1_CAPBA</name>
<sequence>MTSALQIVLAKSVCLDIAHVVRWKKTSISKDEPFVRYAASFAGEPLQSAPGVSSLLLKSVLRHRMLLCELKIKFLSSFVIIRFLIRYGFYGDVITESEKYRWMGPKRYDYAGTKVFLSHRYGLWTKFVGTIFLLQLALFAILLTGHCLNEHPTDIAVHNEVFNL</sequence>
<keyword evidence="3" id="KW-1185">Reference proteome</keyword>
<dbReference type="InterPro" id="IPR050187">
    <property type="entry name" value="Lipid_Phosphate_FormReg"/>
</dbReference>